<dbReference type="Proteomes" id="UP000478052">
    <property type="component" value="Unassembled WGS sequence"/>
</dbReference>
<dbReference type="PANTHER" id="PTHR47331">
    <property type="entry name" value="PHD-TYPE DOMAIN-CONTAINING PROTEIN"/>
    <property type="match status" value="1"/>
</dbReference>
<accession>A0A6G0W7Y6</accession>
<dbReference type="Gene3D" id="3.30.420.10">
    <property type="entry name" value="Ribonuclease H-like superfamily/Ribonuclease H"/>
    <property type="match status" value="1"/>
</dbReference>
<sequence>MDKLKKTQHPHVLYPSYKYVAWQTNAQQITFSYVVFKIRLSTENFIATLRRFIAHRGHPSVISSDNGTNFPVTNNKLCELYKLVKQPDHQLSYLILAKHLICQIEAILNSRPLQAVSMDTTDYSALTPGHFLIGRPLLSLPEPEQTEVSLNRLTRPKWRFNQPNLQVDDLVVVKGIQTSSTQWPLARITQLLPCISDGQVRVVKIHTAVAELTDPSDIFHHIITSCSQPEIEVKWVMIQNRWRALNEQSFLPIDNNFIDSSVTNFLVVS</sequence>
<comment type="caution">
    <text evidence="2">The sequence shown here is derived from an EMBL/GenBank/DDBJ whole genome shotgun (WGS) entry which is preliminary data.</text>
</comment>
<dbReference type="AlphaFoldDB" id="A0A6G0W7Y6"/>
<organism evidence="2 3">
    <name type="scientific">Aphis craccivora</name>
    <name type="common">Cowpea aphid</name>
    <dbReference type="NCBI Taxonomy" id="307492"/>
    <lineage>
        <taxon>Eukaryota</taxon>
        <taxon>Metazoa</taxon>
        <taxon>Ecdysozoa</taxon>
        <taxon>Arthropoda</taxon>
        <taxon>Hexapoda</taxon>
        <taxon>Insecta</taxon>
        <taxon>Pterygota</taxon>
        <taxon>Neoptera</taxon>
        <taxon>Paraneoptera</taxon>
        <taxon>Hemiptera</taxon>
        <taxon>Sternorrhyncha</taxon>
        <taxon>Aphidomorpha</taxon>
        <taxon>Aphidoidea</taxon>
        <taxon>Aphididae</taxon>
        <taxon>Aphidini</taxon>
        <taxon>Aphis</taxon>
        <taxon>Aphis</taxon>
    </lineage>
</organism>
<reference evidence="2 3" key="1">
    <citation type="submission" date="2019-08" db="EMBL/GenBank/DDBJ databases">
        <title>Whole genome of Aphis craccivora.</title>
        <authorList>
            <person name="Voronova N.V."/>
            <person name="Shulinski R.S."/>
            <person name="Bandarenka Y.V."/>
            <person name="Zhorov D.G."/>
            <person name="Warner D."/>
        </authorList>
    </citation>
    <scope>NUCLEOTIDE SEQUENCE [LARGE SCALE GENOMIC DNA]</scope>
    <source>
        <strain evidence="2">180601</strain>
        <tissue evidence="2">Whole Body</tissue>
    </source>
</reference>
<dbReference type="GO" id="GO:0003676">
    <property type="term" value="F:nucleic acid binding"/>
    <property type="evidence" value="ECO:0007669"/>
    <property type="project" value="InterPro"/>
</dbReference>
<dbReference type="Pfam" id="PF18701">
    <property type="entry name" value="DUF5641"/>
    <property type="match status" value="1"/>
</dbReference>
<proteinExistence type="predicted"/>
<dbReference type="InterPro" id="IPR036397">
    <property type="entry name" value="RNaseH_sf"/>
</dbReference>
<name>A0A6G0W7Y6_APHCR</name>
<evidence type="ECO:0000313" key="3">
    <source>
        <dbReference type="Proteomes" id="UP000478052"/>
    </source>
</evidence>
<gene>
    <name evidence="2" type="ORF">FWK35_00029742</name>
</gene>
<evidence type="ECO:0000313" key="2">
    <source>
        <dbReference type="EMBL" id="KAF0722917.1"/>
    </source>
</evidence>
<evidence type="ECO:0000259" key="1">
    <source>
        <dbReference type="Pfam" id="PF18701"/>
    </source>
</evidence>
<keyword evidence="3" id="KW-1185">Reference proteome</keyword>
<dbReference type="EMBL" id="VUJU01009018">
    <property type="protein sequence ID" value="KAF0722917.1"/>
    <property type="molecule type" value="Genomic_DNA"/>
</dbReference>
<dbReference type="InterPro" id="IPR040676">
    <property type="entry name" value="DUF5641"/>
</dbReference>
<protein>
    <submittedName>
        <fullName evidence="2">Integrase catalytic domain-containing protein</fullName>
    </submittedName>
</protein>
<dbReference type="OrthoDB" id="6363264at2759"/>
<feature type="domain" description="DUF5641" evidence="1">
    <location>
        <begin position="154"/>
        <end position="213"/>
    </location>
</feature>